<dbReference type="OrthoDB" id="665223at2"/>
<sequence>MFPTYFVALATGLLASTALQAQTLPTAQAATPAADCPHPFGLADNTARTFTLQDSRGKTTGYVHQRVVSLGTEQNKKKTQTTNTVLLKSGAYDTKGRLLYLRDLTFRCRQDTAFTDGLDQLKPAQLSSFQDRILTYSPTPLAWPNQPTIGSELPGGGVSVDVRSSAVHIAQVYSHVGKRRVTGRQTVTTPAGTFECYKVEGELETATVARADLKLATTVRIVEYYAPTVGLVKSELYDKKGRLDQVRLLTGLDKTAGDVKQEKNKSKKS</sequence>
<evidence type="ECO:0000259" key="2">
    <source>
        <dbReference type="Pfam" id="PF21347"/>
    </source>
</evidence>
<organism evidence="3 4">
    <name type="scientific">Hymenobacter actinosclerus</name>
    <dbReference type="NCBI Taxonomy" id="82805"/>
    <lineage>
        <taxon>Bacteria</taxon>
        <taxon>Pseudomonadati</taxon>
        <taxon>Bacteroidota</taxon>
        <taxon>Cytophagia</taxon>
        <taxon>Cytophagales</taxon>
        <taxon>Hymenobacteraceae</taxon>
        <taxon>Hymenobacter</taxon>
    </lineage>
</organism>
<feature type="signal peptide" evidence="1">
    <location>
        <begin position="1"/>
        <end position="21"/>
    </location>
</feature>
<gene>
    <name evidence="3" type="ORF">SAMN04487998_1783</name>
</gene>
<reference evidence="4" key="1">
    <citation type="submission" date="2016-10" db="EMBL/GenBank/DDBJ databases">
        <authorList>
            <person name="Varghese N."/>
            <person name="Submissions S."/>
        </authorList>
    </citation>
    <scope>NUCLEOTIDE SEQUENCE [LARGE SCALE GENOMIC DNA]</scope>
    <source>
        <strain evidence="4">DSM 15310</strain>
    </source>
</reference>
<proteinExistence type="predicted"/>
<dbReference type="STRING" id="82805.SAMN04487998_1783"/>
<evidence type="ECO:0000313" key="4">
    <source>
        <dbReference type="Proteomes" id="UP000198697"/>
    </source>
</evidence>
<dbReference type="AlphaFoldDB" id="A0A1I0EDV7"/>
<protein>
    <recommendedName>
        <fullName evidence="2">DUF3108 domain-containing protein</fullName>
    </recommendedName>
</protein>
<keyword evidence="1" id="KW-0732">Signal</keyword>
<dbReference type="Proteomes" id="UP000198697">
    <property type="component" value="Unassembled WGS sequence"/>
</dbReference>
<feature type="chain" id="PRO_5011520409" description="DUF3108 domain-containing protein" evidence="1">
    <location>
        <begin position="22"/>
        <end position="269"/>
    </location>
</feature>
<accession>A0A1I0EDV7</accession>
<feature type="domain" description="DUF3108" evidence="2">
    <location>
        <begin position="48"/>
        <end position="244"/>
    </location>
</feature>
<dbReference type="RefSeq" id="WP_092770530.1">
    <property type="nucleotide sequence ID" value="NZ_FOHS01000002.1"/>
</dbReference>
<evidence type="ECO:0000256" key="1">
    <source>
        <dbReference type="SAM" id="SignalP"/>
    </source>
</evidence>
<name>A0A1I0EDV7_9BACT</name>
<keyword evidence="4" id="KW-1185">Reference proteome</keyword>
<dbReference type="Gene3D" id="2.40.360.20">
    <property type="match status" value="1"/>
</dbReference>
<dbReference type="Pfam" id="PF21347">
    <property type="entry name" value="DUF3108_like"/>
    <property type="match status" value="1"/>
</dbReference>
<evidence type="ECO:0000313" key="3">
    <source>
        <dbReference type="EMBL" id="SET42731.1"/>
    </source>
</evidence>
<dbReference type="InterPro" id="IPR049279">
    <property type="entry name" value="DUF3108-like"/>
</dbReference>
<dbReference type="EMBL" id="FOHS01000002">
    <property type="protein sequence ID" value="SET42731.1"/>
    <property type="molecule type" value="Genomic_DNA"/>
</dbReference>